<gene>
    <name evidence="2" type="ORF">EIZ48_19585</name>
</gene>
<evidence type="ECO:0000313" key="3">
    <source>
        <dbReference type="Proteomes" id="UP000738517"/>
    </source>
</evidence>
<evidence type="ECO:0000313" key="2">
    <source>
        <dbReference type="EMBL" id="NBI54721.1"/>
    </source>
</evidence>
<protein>
    <recommendedName>
        <fullName evidence="4">GtrA-like protein domain-containing protein</fullName>
    </recommendedName>
</protein>
<evidence type="ECO:0000256" key="1">
    <source>
        <dbReference type="SAM" id="Phobius"/>
    </source>
</evidence>
<accession>A0ABW9YLN1</accession>
<feature type="transmembrane region" description="Helical" evidence="1">
    <location>
        <begin position="22"/>
        <end position="43"/>
    </location>
</feature>
<reference evidence="2 3" key="1">
    <citation type="journal article" date="2017" name="Int. J. Syst. Evol. Microbiol.">
        <title>Photobacterium alginatilyticum sp. nov., a marine bacterium isolated from bottom seawater.</title>
        <authorList>
            <person name="Wang X."/>
            <person name="Wang Y."/>
            <person name="Yang X."/>
            <person name="Sun H."/>
            <person name="Li B."/>
            <person name="Zhang X.H."/>
        </authorList>
    </citation>
    <scope>NUCLEOTIDE SEQUENCE [LARGE SCALE GENOMIC DNA]</scope>
    <source>
        <strain evidence="2 3">P03D4</strain>
    </source>
</reference>
<evidence type="ECO:0008006" key="4">
    <source>
        <dbReference type="Google" id="ProtNLM"/>
    </source>
</evidence>
<keyword evidence="3" id="KW-1185">Reference proteome</keyword>
<feature type="transmembrane region" description="Helical" evidence="1">
    <location>
        <begin position="117"/>
        <end position="136"/>
    </location>
</feature>
<dbReference type="RefSeq" id="WP_160655081.1">
    <property type="nucleotide sequence ID" value="NZ_RSEJ01000022.1"/>
</dbReference>
<organism evidence="2 3">
    <name type="scientific">Photobacterium alginatilyticum</name>
    <dbReference type="NCBI Taxonomy" id="1775171"/>
    <lineage>
        <taxon>Bacteria</taxon>
        <taxon>Pseudomonadati</taxon>
        <taxon>Pseudomonadota</taxon>
        <taxon>Gammaproteobacteria</taxon>
        <taxon>Vibrionales</taxon>
        <taxon>Vibrionaceae</taxon>
        <taxon>Photobacterium</taxon>
    </lineage>
</organism>
<keyword evidence="1" id="KW-0812">Transmembrane</keyword>
<dbReference type="Proteomes" id="UP000738517">
    <property type="component" value="Unassembled WGS sequence"/>
</dbReference>
<feature type="transmembrane region" description="Helical" evidence="1">
    <location>
        <begin position="55"/>
        <end position="73"/>
    </location>
</feature>
<keyword evidence="1" id="KW-1133">Transmembrane helix</keyword>
<proteinExistence type="predicted"/>
<dbReference type="EMBL" id="RSEJ01000022">
    <property type="protein sequence ID" value="NBI54721.1"/>
    <property type="molecule type" value="Genomic_DNA"/>
</dbReference>
<keyword evidence="1" id="KW-0472">Membrane</keyword>
<name>A0ABW9YLN1_9GAMM</name>
<comment type="caution">
    <text evidence="2">The sequence shown here is derived from an EMBL/GenBank/DDBJ whole genome shotgun (WGS) entry which is preliminary data.</text>
</comment>
<feature type="transmembrane region" description="Helical" evidence="1">
    <location>
        <begin position="94"/>
        <end position="111"/>
    </location>
</feature>
<sequence>MEQSYNSTLSRIGHSIKVFLKFLWKGTFFLIGILGLGLILYDIFEYSISFSELDYSELIFLGAFVILTRNYFCQVKSSQTGAFKGFQYYFIPQGYLLGAWFTAAIALAIIMKNLYVFHHPILNITYFSSVLVVIRVSNFKIKRTNLALPAPKKEIEVETTKENLQ</sequence>